<dbReference type="EMBL" id="FXAW01000001">
    <property type="protein sequence ID" value="SMG13240.1"/>
    <property type="molecule type" value="Genomic_DNA"/>
</dbReference>
<keyword evidence="1" id="KW-0812">Transmembrane</keyword>
<reference evidence="3" key="1">
    <citation type="submission" date="2017-04" db="EMBL/GenBank/DDBJ databases">
        <authorList>
            <person name="Varghese N."/>
            <person name="Submissions S."/>
        </authorList>
    </citation>
    <scope>NUCLEOTIDE SEQUENCE [LARGE SCALE GENOMIC DNA]</scope>
    <source>
        <strain evidence="3">DSM 4125</strain>
    </source>
</reference>
<protein>
    <submittedName>
        <fullName evidence="2">Uncharacterized protein</fullName>
    </submittedName>
</protein>
<evidence type="ECO:0000256" key="1">
    <source>
        <dbReference type="SAM" id="Phobius"/>
    </source>
</evidence>
<name>A0A1X7IFU5_9BACT</name>
<evidence type="ECO:0000313" key="3">
    <source>
        <dbReference type="Proteomes" id="UP000193804"/>
    </source>
</evidence>
<proteinExistence type="predicted"/>
<evidence type="ECO:0000313" key="2">
    <source>
        <dbReference type="EMBL" id="SMG13240.1"/>
    </source>
</evidence>
<dbReference type="STRING" id="1028.SAMN05661096_00583"/>
<dbReference type="RefSeq" id="WP_085515581.1">
    <property type="nucleotide sequence ID" value="NZ_FXAW01000001.1"/>
</dbReference>
<keyword evidence="3" id="KW-1185">Reference proteome</keyword>
<gene>
    <name evidence="2" type="ORF">SAMN05661096_00583</name>
</gene>
<feature type="transmembrane region" description="Helical" evidence="1">
    <location>
        <begin position="6"/>
        <end position="25"/>
    </location>
</feature>
<keyword evidence="1" id="KW-0472">Membrane</keyword>
<accession>A0A1X7IFU5</accession>
<dbReference type="Proteomes" id="UP000193804">
    <property type="component" value="Unassembled WGS sequence"/>
</dbReference>
<keyword evidence="1" id="KW-1133">Transmembrane helix</keyword>
<dbReference type="AlphaFoldDB" id="A0A1X7IFU5"/>
<organism evidence="2 3">
    <name type="scientific">Marivirga sericea</name>
    <dbReference type="NCBI Taxonomy" id="1028"/>
    <lineage>
        <taxon>Bacteria</taxon>
        <taxon>Pseudomonadati</taxon>
        <taxon>Bacteroidota</taxon>
        <taxon>Cytophagia</taxon>
        <taxon>Cytophagales</taxon>
        <taxon>Marivirgaceae</taxon>
        <taxon>Marivirga</taxon>
    </lineage>
</organism>
<sequence length="63" mass="7074">MLKYLIGIIGITGLMILWVIIQNLWRRTFSDQQKDEDVLAGRSTCGSCGCGTICKNKKVELKN</sequence>